<reference evidence="3" key="1">
    <citation type="submission" date="2016-06" db="EMBL/GenBank/DDBJ databases">
        <title>Parallel loss of symbiosis genes in relatives of nitrogen-fixing non-legume Parasponia.</title>
        <authorList>
            <person name="Van Velzen R."/>
            <person name="Holmer R."/>
            <person name="Bu F."/>
            <person name="Rutten L."/>
            <person name="Van Zeijl A."/>
            <person name="Liu W."/>
            <person name="Santuari L."/>
            <person name="Cao Q."/>
            <person name="Sharma T."/>
            <person name="Shen D."/>
            <person name="Roswanjaya Y."/>
            <person name="Wardhani T."/>
            <person name="Kalhor M.S."/>
            <person name="Jansen J."/>
            <person name="Van den Hoogen J."/>
            <person name="Gungor B."/>
            <person name="Hartog M."/>
            <person name="Hontelez J."/>
            <person name="Verver J."/>
            <person name="Yang W.-C."/>
            <person name="Schijlen E."/>
            <person name="Repin R."/>
            <person name="Schilthuizen M."/>
            <person name="Schranz E."/>
            <person name="Heidstra R."/>
            <person name="Miyata K."/>
            <person name="Fedorova E."/>
            <person name="Kohlen W."/>
            <person name="Bisseling T."/>
            <person name="Smit S."/>
            <person name="Geurts R."/>
        </authorList>
    </citation>
    <scope>NUCLEOTIDE SEQUENCE [LARGE SCALE GENOMIC DNA]</scope>
    <source>
        <strain evidence="3">cv. WU1-14</strain>
    </source>
</reference>
<protein>
    <submittedName>
        <fullName evidence="2">Uncharacterized protein</fullName>
    </submittedName>
</protein>
<keyword evidence="1" id="KW-0812">Transmembrane</keyword>
<evidence type="ECO:0000313" key="2">
    <source>
        <dbReference type="EMBL" id="PON64976.1"/>
    </source>
</evidence>
<name>A0A2P5CVH4_PARAD</name>
<sequence>AGLEQRLDQNLPERVIDELRSESCKVINLSILSSWYLSYLVPDHCSQVLFYLCQIFDHVLIFGLVFFLYLVYHPLGVTENFNVLDL</sequence>
<keyword evidence="1" id="KW-0472">Membrane</keyword>
<dbReference type="Proteomes" id="UP000237105">
    <property type="component" value="Unassembled WGS sequence"/>
</dbReference>
<comment type="caution">
    <text evidence="2">The sequence shown here is derived from an EMBL/GenBank/DDBJ whole genome shotgun (WGS) entry which is preliminary data.</text>
</comment>
<keyword evidence="3" id="KW-1185">Reference proteome</keyword>
<evidence type="ECO:0000256" key="1">
    <source>
        <dbReference type="SAM" id="Phobius"/>
    </source>
</evidence>
<evidence type="ECO:0000313" key="3">
    <source>
        <dbReference type="Proteomes" id="UP000237105"/>
    </source>
</evidence>
<feature type="transmembrane region" description="Helical" evidence="1">
    <location>
        <begin position="48"/>
        <end position="72"/>
    </location>
</feature>
<organism evidence="2 3">
    <name type="scientific">Parasponia andersonii</name>
    <name type="common">Sponia andersonii</name>
    <dbReference type="NCBI Taxonomy" id="3476"/>
    <lineage>
        <taxon>Eukaryota</taxon>
        <taxon>Viridiplantae</taxon>
        <taxon>Streptophyta</taxon>
        <taxon>Embryophyta</taxon>
        <taxon>Tracheophyta</taxon>
        <taxon>Spermatophyta</taxon>
        <taxon>Magnoliopsida</taxon>
        <taxon>eudicotyledons</taxon>
        <taxon>Gunneridae</taxon>
        <taxon>Pentapetalae</taxon>
        <taxon>rosids</taxon>
        <taxon>fabids</taxon>
        <taxon>Rosales</taxon>
        <taxon>Cannabaceae</taxon>
        <taxon>Parasponia</taxon>
    </lineage>
</organism>
<dbReference type="EMBL" id="JXTB01000092">
    <property type="protein sequence ID" value="PON64976.1"/>
    <property type="molecule type" value="Genomic_DNA"/>
</dbReference>
<accession>A0A2P5CVH4</accession>
<keyword evidence="1" id="KW-1133">Transmembrane helix</keyword>
<gene>
    <name evidence="2" type="ORF">PanWU01x14_121530</name>
</gene>
<feature type="non-terminal residue" evidence="2">
    <location>
        <position position="1"/>
    </location>
</feature>
<proteinExistence type="predicted"/>
<dbReference type="AlphaFoldDB" id="A0A2P5CVH4"/>